<dbReference type="Proteomes" id="UP000656548">
    <property type="component" value="Unassembled WGS sequence"/>
</dbReference>
<feature type="region of interest" description="Disordered" evidence="1">
    <location>
        <begin position="1"/>
        <end position="20"/>
    </location>
</feature>
<proteinExistence type="predicted"/>
<sequence>MATRQRAEATGKPASPGAGLAVTWRGKRFTLPSPDRFPLEALEAEEEGKHLTALKLILGLDQYTQWRGLAATAADAEDFSAVVMKELGRGNP</sequence>
<dbReference type="EMBL" id="JADBEJ010000001">
    <property type="protein sequence ID" value="MBE1574477.1"/>
    <property type="molecule type" value="Genomic_DNA"/>
</dbReference>
<comment type="caution">
    <text evidence="2">The sequence shown here is derived from an EMBL/GenBank/DDBJ whole genome shotgun (WGS) entry which is preliminary data.</text>
</comment>
<protein>
    <submittedName>
        <fullName evidence="2">Uncharacterized protein</fullName>
    </submittedName>
</protein>
<evidence type="ECO:0000313" key="3">
    <source>
        <dbReference type="Proteomes" id="UP000656548"/>
    </source>
</evidence>
<evidence type="ECO:0000313" key="2">
    <source>
        <dbReference type="EMBL" id="MBE1574477.1"/>
    </source>
</evidence>
<gene>
    <name evidence="2" type="ORF">H4W30_001506</name>
</gene>
<accession>A0ABR9L1I8</accession>
<organism evidence="2 3">
    <name type="scientific">Amycolatopsis roodepoortensis</name>
    <dbReference type="NCBI Taxonomy" id="700274"/>
    <lineage>
        <taxon>Bacteria</taxon>
        <taxon>Bacillati</taxon>
        <taxon>Actinomycetota</taxon>
        <taxon>Actinomycetes</taxon>
        <taxon>Pseudonocardiales</taxon>
        <taxon>Pseudonocardiaceae</taxon>
        <taxon>Amycolatopsis</taxon>
    </lineage>
</organism>
<evidence type="ECO:0000256" key="1">
    <source>
        <dbReference type="SAM" id="MobiDB-lite"/>
    </source>
</evidence>
<name>A0ABR9L1I8_9PSEU</name>
<reference evidence="2 3" key="1">
    <citation type="submission" date="2020-10" db="EMBL/GenBank/DDBJ databases">
        <title>Sequencing the genomes of 1000 actinobacteria strains.</title>
        <authorList>
            <person name="Klenk H.-P."/>
        </authorList>
    </citation>
    <scope>NUCLEOTIDE SEQUENCE [LARGE SCALE GENOMIC DNA]</scope>
    <source>
        <strain evidence="2 3">DSM 46661</strain>
    </source>
</reference>
<keyword evidence="3" id="KW-1185">Reference proteome</keyword>
<dbReference type="RefSeq" id="WP_192742092.1">
    <property type="nucleotide sequence ID" value="NZ_JADBEJ010000001.1"/>
</dbReference>